<gene>
    <name evidence="1" type="ORF">FEM41_20530</name>
</gene>
<dbReference type="Proteomes" id="UP000302163">
    <property type="component" value="Chromosome"/>
</dbReference>
<dbReference type="KEGG" id="izh:FEM41_20530"/>
<evidence type="ECO:0008006" key="3">
    <source>
        <dbReference type="Google" id="ProtNLM"/>
    </source>
</evidence>
<name>A0A4P8YM05_9ENTR</name>
<evidence type="ECO:0000313" key="1">
    <source>
        <dbReference type="EMBL" id="QCT21871.1"/>
    </source>
</evidence>
<keyword evidence="2" id="KW-1185">Reference proteome</keyword>
<evidence type="ECO:0000313" key="2">
    <source>
        <dbReference type="Proteomes" id="UP000302163"/>
    </source>
</evidence>
<proteinExistence type="predicted"/>
<dbReference type="Gene3D" id="1.20.120.330">
    <property type="entry name" value="Nucleotidyltransferases domain 2"/>
    <property type="match status" value="1"/>
</dbReference>
<dbReference type="OrthoDB" id="7030738at2"/>
<accession>A0A4P8YM05</accession>
<sequence>MAINSRDFLYIARQLCIQDDEASLRSAISRAYYAMFHEAMQSLNCVPEYTCNHHGNLIGYMITPAECKGEPFRKRDLQGLGYSLKQMREARNKADYHITDVMVSRDMAEQSISTAERYFTQWANLKSTRA</sequence>
<reference evidence="1 2" key="1">
    <citation type="submission" date="2019-05" db="EMBL/GenBank/DDBJ databases">
        <title>Complete genome sequence of Izhakiella calystegiae KSNA2, an endophyte isolated from beach morning glory (Calystegia soldanella).</title>
        <authorList>
            <person name="Jiang L."/>
            <person name="Jeong J.C."/>
            <person name="Kim C.Y."/>
            <person name="Kim D.H."/>
            <person name="Kim S.W."/>
            <person name="Lee j."/>
        </authorList>
    </citation>
    <scope>NUCLEOTIDE SEQUENCE [LARGE SCALE GENOMIC DNA]</scope>
    <source>
        <strain evidence="1 2">KSNA2</strain>
    </source>
</reference>
<protein>
    <recommendedName>
        <fullName evidence="3">HEPN domain-containing protein</fullName>
    </recommendedName>
</protein>
<organism evidence="1 2">
    <name type="scientific">Jejubacter calystegiae</name>
    <dbReference type="NCBI Taxonomy" id="2579935"/>
    <lineage>
        <taxon>Bacteria</taxon>
        <taxon>Pseudomonadati</taxon>
        <taxon>Pseudomonadota</taxon>
        <taxon>Gammaproteobacteria</taxon>
        <taxon>Enterobacterales</taxon>
        <taxon>Enterobacteriaceae</taxon>
        <taxon>Jejubacter</taxon>
    </lineage>
</organism>
<dbReference type="RefSeq" id="WP_138098027.1">
    <property type="nucleotide sequence ID" value="NZ_CP040428.1"/>
</dbReference>
<dbReference type="EMBL" id="CP040428">
    <property type="protein sequence ID" value="QCT21871.1"/>
    <property type="molecule type" value="Genomic_DNA"/>
</dbReference>
<dbReference type="AlphaFoldDB" id="A0A4P8YM05"/>